<organism evidence="9 10">
    <name type="scientific">Cognatiyoonia koreensis</name>
    <dbReference type="NCBI Taxonomy" id="364200"/>
    <lineage>
        <taxon>Bacteria</taxon>
        <taxon>Pseudomonadati</taxon>
        <taxon>Pseudomonadota</taxon>
        <taxon>Alphaproteobacteria</taxon>
        <taxon>Rhodobacterales</taxon>
        <taxon>Paracoccaceae</taxon>
        <taxon>Cognatiyoonia</taxon>
    </lineage>
</organism>
<keyword evidence="3" id="KW-0378">Hydrolase</keyword>
<keyword evidence="5 8" id="KW-0472">Membrane</keyword>
<feature type="transmembrane region" description="Helical" evidence="8">
    <location>
        <begin position="99"/>
        <end position="121"/>
    </location>
</feature>
<feature type="transmembrane region" description="Helical" evidence="8">
    <location>
        <begin position="71"/>
        <end position="92"/>
    </location>
</feature>
<feature type="binding site" evidence="7">
    <location>
        <position position="66"/>
    </location>
    <ligand>
        <name>Zn(2+)</name>
        <dbReference type="ChEBI" id="CHEBI:29105"/>
        <note>catalytic</note>
    </ligand>
</feature>
<evidence type="ECO:0000313" key="9">
    <source>
        <dbReference type="EMBL" id="SEW24907.1"/>
    </source>
</evidence>
<feature type="transmembrane region" description="Helical" evidence="8">
    <location>
        <begin position="46"/>
        <end position="65"/>
    </location>
</feature>
<keyword evidence="2 8" id="KW-0812">Transmembrane</keyword>
<evidence type="ECO:0000256" key="5">
    <source>
        <dbReference type="ARBA" id="ARBA00023136"/>
    </source>
</evidence>
<sequence length="218" mass="24503">MDWLQQIDGYCERTDFAYWSEPLNAVTNLAFILAALFMWRRTEGVTGGRVLCVILFAIGIGSFLFHTEATVWAALADTAPIGLYILTYLFLVNRDVMGWPAWAAAFGTLAFLPYAAVVVPALNQIPFVRISNFYWTVPILLFLYAYVLRNRRPQVSRGFVTGGVVLCVSITARSLDEILCDTLPLGTHFIWHCLNGLMLGYMIHVYTRHVLAGRTQQG</sequence>
<reference evidence="9 10" key="1">
    <citation type="submission" date="2016-10" db="EMBL/GenBank/DDBJ databases">
        <authorList>
            <person name="de Groot N.N."/>
        </authorList>
    </citation>
    <scope>NUCLEOTIDE SEQUENCE [LARGE SCALE GENOMIC DNA]</scope>
    <source>
        <strain evidence="9 10">DSM 17925</strain>
    </source>
</reference>
<feature type="transmembrane region" description="Helical" evidence="8">
    <location>
        <begin position="159"/>
        <end position="176"/>
    </location>
</feature>
<feature type="transmembrane region" description="Helical" evidence="8">
    <location>
        <begin position="22"/>
        <end position="39"/>
    </location>
</feature>
<name>A0A1I0QD47_9RHOB</name>
<dbReference type="GO" id="GO:0016811">
    <property type="term" value="F:hydrolase activity, acting on carbon-nitrogen (but not peptide) bonds, in linear amides"/>
    <property type="evidence" value="ECO:0007669"/>
    <property type="project" value="InterPro"/>
</dbReference>
<keyword evidence="4 8" id="KW-1133">Transmembrane helix</keyword>
<dbReference type="EMBL" id="FOIZ01000001">
    <property type="protein sequence ID" value="SEW24907.1"/>
    <property type="molecule type" value="Genomic_DNA"/>
</dbReference>
<dbReference type="OrthoDB" id="277121at2"/>
<comment type="subcellular location">
    <subcellularLocation>
        <location evidence="1">Membrane</location>
        <topology evidence="1">Multi-pass membrane protein</topology>
    </subcellularLocation>
</comment>
<evidence type="ECO:0000256" key="1">
    <source>
        <dbReference type="ARBA" id="ARBA00004141"/>
    </source>
</evidence>
<evidence type="ECO:0000256" key="2">
    <source>
        <dbReference type="ARBA" id="ARBA00022692"/>
    </source>
</evidence>
<keyword evidence="6" id="KW-0106">Calcium</keyword>
<evidence type="ECO:0000256" key="7">
    <source>
        <dbReference type="PIRSR" id="PIRSR608901-2"/>
    </source>
</evidence>
<evidence type="ECO:0000256" key="8">
    <source>
        <dbReference type="SAM" id="Phobius"/>
    </source>
</evidence>
<dbReference type="GO" id="GO:0006672">
    <property type="term" value="P:ceramide metabolic process"/>
    <property type="evidence" value="ECO:0007669"/>
    <property type="project" value="InterPro"/>
</dbReference>
<evidence type="ECO:0000256" key="3">
    <source>
        <dbReference type="ARBA" id="ARBA00022801"/>
    </source>
</evidence>
<dbReference type="InterPro" id="IPR008901">
    <property type="entry name" value="ACER"/>
</dbReference>
<comment type="cofactor">
    <cofactor evidence="7">
        <name>Zn(2+)</name>
        <dbReference type="ChEBI" id="CHEBI:29105"/>
    </cofactor>
</comment>
<feature type="transmembrane region" description="Helical" evidence="8">
    <location>
        <begin position="127"/>
        <end position="147"/>
    </location>
</feature>
<evidence type="ECO:0000313" key="10">
    <source>
        <dbReference type="Proteomes" id="UP000199167"/>
    </source>
</evidence>
<feature type="binding site" evidence="7">
    <location>
        <position position="188"/>
    </location>
    <ligand>
        <name>Zn(2+)</name>
        <dbReference type="ChEBI" id="CHEBI:29105"/>
        <note>catalytic</note>
    </ligand>
</feature>
<feature type="transmembrane region" description="Helical" evidence="8">
    <location>
        <begin position="188"/>
        <end position="207"/>
    </location>
</feature>
<feature type="binding site" evidence="7">
    <location>
        <position position="192"/>
    </location>
    <ligand>
        <name>Zn(2+)</name>
        <dbReference type="ChEBI" id="CHEBI:29105"/>
        <note>catalytic</note>
    </ligand>
</feature>
<accession>A0A1I0QD47</accession>
<dbReference type="Proteomes" id="UP000199167">
    <property type="component" value="Unassembled WGS sequence"/>
</dbReference>
<proteinExistence type="predicted"/>
<dbReference type="RefSeq" id="WP_089993013.1">
    <property type="nucleotide sequence ID" value="NZ_FOIZ01000001.1"/>
</dbReference>
<evidence type="ECO:0000256" key="4">
    <source>
        <dbReference type="ARBA" id="ARBA00022989"/>
    </source>
</evidence>
<dbReference type="STRING" id="364200.SAMN04488515_1831"/>
<keyword evidence="10" id="KW-1185">Reference proteome</keyword>
<dbReference type="AlphaFoldDB" id="A0A1I0QD47"/>
<evidence type="ECO:0000256" key="6">
    <source>
        <dbReference type="PIRSR" id="PIRSR608901-1"/>
    </source>
</evidence>
<protein>
    <submittedName>
        <fullName evidence="9">Ceramidase</fullName>
    </submittedName>
</protein>
<dbReference type="GO" id="GO:0016020">
    <property type="term" value="C:membrane"/>
    <property type="evidence" value="ECO:0007669"/>
    <property type="project" value="UniProtKB-SubCell"/>
</dbReference>
<keyword evidence="6" id="KW-0479">Metal-binding</keyword>
<dbReference type="Pfam" id="PF05875">
    <property type="entry name" value="Ceramidase"/>
    <property type="match status" value="1"/>
</dbReference>
<feature type="binding site" evidence="6">
    <location>
        <position position="21"/>
    </location>
    <ligand>
        <name>Ca(2+)</name>
        <dbReference type="ChEBI" id="CHEBI:29108"/>
    </ligand>
</feature>
<gene>
    <name evidence="9" type="ORF">SAMN04488515_1831</name>
</gene>
<keyword evidence="7" id="KW-0862">Zinc</keyword>
<dbReference type="GO" id="GO:0046872">
    <property type="term" value="F:metal ion binding"/>
    <property type="evidence" value="ECO:0007669"/>
    <property type="project" value="UniProtKB-KW"/>
</dbReference>